<evidence type="ECO:0000313" key="2">
    <source>
        <dbReference type="Proteomes" id="UP000095209"/>
    </source>
</evidence>
<dbReference type="EMBL" id="MJEH01000028">
    <property type="protein sequence ID" value="OEH92446.1"/>
    <property type="molecule type" value="Genomic_DNA"/>
</dbReference>
<dbReference type="AlphaFoldDB" id="A0A1E5LEF2"/>
<organism evidence="1 2">
    <name type="scientific">Bacillus solimangrovi</name>
    <dbReference type="NCBI Taxonomy" id="1305675"/>
    <lineage>
        <taxon>Bacteria</taxon>
        <taxon>Bacillati</taxon>
        <taxon>Bacillota</taxon>
        <taxon>Bacilli</taxon>
        <taxon>Bacillales</taxon>
        <taxon>Bacillaceae</taxon>
        <taxon>Bacillus</taxon>
    </lineage>
</organism>
<evidence type="ECO:0000313" key="1">
    <source>
        <dbReference type="EMBL" id="OEH92446.1"/>
    </source>
</evidence>
<comment type="caution">
    <text evidence="1">The sequence shown here is derived from an EMBL/GenBank/DDBJ whole genome shotgun (WGS) entry which is preliminary data.</text>
</comment>
<dbReference type="OrthoDB" id="2087097at2"/>
<name>A0A1E5LEF2_9BACI</name>
<keyword evidence="2" id="KW-1185">Reference proteome</keyword>
<sequence>MKVDTLNVKYIIDEKTTVIPTKMFYEIVAEDEFQTIHFEVQLNNHQIKSKLSNSVEYAIKYFQTELPDNIRIACCQSCQHGNFNPFGDLENEIFCLKDKTLLNRDRVVNIFSEQDDSFDTRSRKLLDYCKDYQSICESEKYTYNDWV</sequence>
<accession>A0A1E5LEF2</accession>
<gene>
    <name evidence="1" type="ORF">BFG57_15810</name>
</gene>
<reference evidence="1 2" key="1">
    <citation type="submission" date="2016-08" db="EMBL/GenBank/DDBJ databases">
        <title>Genome of Bacillus solimangrovi GH2-4.</title>
        <authorList>
            <person name="Lim S."/>
            <person name="Kim B.-C."/>
        </authorList>
    </citation>
    <scope>NUCLEOTIDE SEQUENCE [LARGE SCALE GENOMIC DNA]</scope>
    <source>
        <strain evidence="1 2">GH2-4</strain>
    </source>
</reference>
<dbReference type="Proteomes" id="UP000095209">
    <property type="component" value="Unassembled WGS sequence"/>
</dbReference>
<dbReference type="RefSeq" id="WP_069717523.1">
    <property type="nucleotide sequence ID" value="NZ_MJEH01000028.1"/>
</dbReference>
<proteinExistence type="predicted"/>
<protein>
    <submittedName>
        <fullName evidence="1">Uncharacterized protein</fullName>
    </submittedName>
</protein>